<organism evidence="2 3">
    <name type="scientific">Setaria digitata</name>
    <dbReference type="NCBI Taxonomy" id="48799"/>
    <lineage>
        <taxon>Eukaryota</taxon>
        <taxon>Metazoa</taxon>
        <taxon>Ecdysozoa</taxon>
        <taxon>Nematoda</taxon>
        <taxon>Chromadorea</taxon>
        <taxon>Rhabditida</taxon>
        <taxon>Spirurina</taxon>
        <taxon>Spiruromorpha</taxon>
        <taxon>Filarioidea</taxon>
        <taxon>Setariidae</taxon>
        <taxon>Setaria</taxon>
    </lineage>
</organism>
<dbReference type="AlphaFoldDB" id="A0A915Q560"/>
<protein>
    <submittedName>
        <fullName evidence="3">Uncharacterized protein</fullName>
    </submittedName>
</protein>
<evidence type="ECO:0000256" key="1">
    <source>
        <dbReference type="SAM" id="MobiDB-lite"/>
    </source>
</evidence>
<feature type="compositionally biased region" description="Basic and acidic residues" evidence="1">
    <location>
        <begin position="179"/>
        <end position="201"/>
    </location>
</feature>
<accession>A0A915Q560</accession>
<name>A0A915Q560_9BILA</name>
<sequence length="233" mass="25861">MKVGTWSYKTSLPLLAADEVKRFVVHGQSVRSPVEDANGVKLKKSSRLTRIISADDVQGLKTKEAGEQLLGVDATARSEKRDDLDAIIGLLRFRFMDAVQNEANSCSTAVTSIQDDDWSERERSSVTILDNDIMDDDSQSLSDELSDCDCKVDPATAAAIKQCEEILMGRGRRNRGRNVHKDQQKPERNQKSGDSKEALKDENVGPIIQKLLLESAKVVIKMLQDVEIDESID</sequence>
<evidence type="ECO:0000313" key="2">
    <source>
        <dbReference type="Proteomes" id="UP000887581"/>
    </source>
</evidence>
<proteinExistence type="predicted"/>
<dbReference type="WBParaSite" id="sdigi.contig6.g801.t1">
    <property type="protein sequence ID" value="sdigi.contig6.g801.t1"/>
    <property type="gene ID" value="sdigi.contig6.g801"/>
</dbReference>
<dbReference type="Proteomes" id="UP000887581">
    <property type="component" value="Unplaced"/>
</dbReference>
<keyword evidence="2" id="KW-1185">Reference proteome</keyword>
<evidence type="ECO:0000313" key="3">
    <source>
        <dbReference type="WBParaSite" id="sdigi.contig6.g801.t1"/>
    </source>
</evidence>
<feature type="region of interest" description="Disordered" evidence="1">
    <location>
        <begin position="171"/>
        <end position="201"/>
    </location>
</feature>
<reference evidence="3" key="1">
    <citation type="submission" date="2022-11" db="UniProtKB">
        <authorList>
            <consortium name="WormBaseParasite"/>
        </authorList>
    </citation>
    <scope>IDENTIFICATION</scope>
</reference>